<dbReference type="EMBL" id="FNXT01001218">
    <property type="protein sequence ID" value="SZX74628.1"/>
    <property type="molecule type" value="Genomic_DNA"/>
</dbReference>
<evidence type="ECO:0000259" key="2">
    <source>
        <dbReference type="Pfam" id="PF01423"/>
    </source>
</evidence>
<sequence>MASSTSSSSSSRPTKEQPAVTKAKELLYRRLKVLLTSGRVIEGDLACLDKQGNIILNNAVEHINANGSNGSSSNNAADSSSSSSIQGDSSSNSSSKPVVNQMGMVLIPKAQQGDVLLEVTLSERANMLSLVNGAS</sequence>
<feature type="region of interest" description="Disordered" evidence="1">
    <location>
        <begin position="63"/>
        <end position="97"/>
    </location>
</feature>
<organism evidence="3 4">
    <name type="scientific">Tetradesmus obliquus</name>
    <name type="common">Green alga</name>
    <name type="synonym">Acutodesmus obliquus</name>
    <dbReference type="NCBI Taxonomy" id="3088"/>
    <lineage>
        <taxon>Eukaryota</taxon>
        <taxon>Viridiplantae</taxon>
        <taxon>Chlorophyta</taxon>
        <taxon>core chlorophytes</taxon>
        <taxon>Chlorophyceae</taxon>
        <taxon>CS clade</taxon>
        <taxon>Sphaeropleales</taxon>
        <taxon>Scenedesmaceae</taxon>
        <taxon>Tetradesmus</taxon>
    </lineage>
</organism>
<accession>A0A383WAH9</accession>
<evidence type="ECO:0000313" key="4">
    <source>
        <dbReference type="Proteomes" id="UP000256970"/>
    </source>
</evidence>
<feature type="compositionally biased region" description="Low complexity" evidence="1">
    <location>
        <begin position="63"/>
        <end position="95"/>
    </location>
</feature>
<dbReference type="Pfam" id="PF01423">
    <property type="entry name" value="LSM"/>
    <property type="match status" value="1"/>
</dbReference>
<protein>
    <recommendedName>
        <fullName evidence="2">Sm domain-containing protein</fullName>
    </recommendedName>
</protein>
<dbReference type="Proteomes" id="UP000256970">
    <property type="component" value="Unassembled WGS sequence"/>
</dbReference>
<feature type="compositionally biased region" description="Low complexity" evidence="1">
    <location>
        <begin position="1"/>
        <end position="11"/>
    </location>
</feature>
<dbReference type="Gene3D" id="2.30.30.100">
    <property type="match status" value="1"/>
</dbReference>
<dbReference type="SUPFAM" id="SSF50182">
    <property type="entry name" value="Sm-like ribonucleoproteins"/>
    <property type="match status" value="1"/>
</dbReference>
<reference evidence="3 4" key="1">
    <citation type="submission" date="2016-10" db="EMBL/GenBank/DDBJ databases">
        <authorList>
            <person name="Cai Z."/>
        </authorList>
    </citation>
    <scope>NUCLEOTIDE SEQUENCE [LARGE SCALE GENOMIC DNA]</scope>
</reference>
<evidence type="ECO:0000256" key="1">
    <source>
        <dbReference type="SAM" id="MobiDB-lite"/>
    </source>
</evidence>
<dbReference type="AlphaFoldDB" id="A0A383WAH9"/>
<name>A0A383WAH9_TETOB</name>
<evidence type="ECO:0000313" key="3">
    <source>
        <dbReference type="EMBL" id="SZX74628.1"/>
    </source>
</evidence>
<gene>
    <name evidence="3" type="ORF">BQ4739_LOCUS14951</name>
</gene>
<dbReference type="InterPro" id="IPR001163">
    <property type="entry name" value="Sm_dom_euk/arc"/>
</dbReference>
<keyword evidence="4" id="KW-1185">Reference proteome</keyword>
<proteinExistence type="predicted"/>
<feature type="domain" description="Sm" evidence="2">
    <location>
        <begin position="24"/>
        <end position="66"/>
    </location>
</feature>
<dbReference type="InterPro" id="IPR010920">
    <property type="entry name" value="LSM_dom_sf"/>
</dbReference>
<feature type="region of interest" description="Disordered" evidence="1">
    <location>
        <begin position="1"/>
        <end position="22"/>
    </location>
</feature>